<organism evidence="2 3">
    <name type="scientific">Brachybacterium alimentarium</name>
    <dbReference type="NCBI Taxonomy" id="47845"/>
    <lineage>
        <taxon>Bacteria</taxon>
        <taxon>Bacillati</taxon>
        <taxon>Actinomycetota</taxon>
        <taxon>Actinomycetes</taxon>
        <taxon>Micrococcales</taxon>
        <taxon>Dermabacteraceae</taxon>
        <taxon>Brachybacterium</taxon>
    </lineage>
</organism>
<dbReference type="EMBL" id="NRGR01000024">
    <property type="protein sequence ID" value="PCC38382.1"/>
    <property type="molecule type" value="Genomic_DNA"/>
</dbReference>
<feature type="domain" description="M23ase beta-sheet core" evidence="1">
    <location>
        <begin position="102"/>
        <end position="175"/>
    </location>
</feature>
<comment type="caution">
    <text evidence="2">The sequence shown here is derived from an EMBL/GenBank/DDBJ whole genome shotgun (WGS) entry which is preliminary data.</text>
</comment>
<dbReference type="GO" id="GO:0004222">
    <property type="term" value="F:metalloendopeptidase activity"/>
    <property type="evidence" value="ECO:0007669"/>
    <property type="project" value="TreeGrafter"/>
</dbReference>
<dbReference type="InterPro" id="IPR016047">
    <property type="entry name" value="M23ase_b-sheet_dom"/>
</dbReference>
<dbReference type="OrthoDB" id="9809488at2"/>
<dbReference type="PANTHER" id="PTHR21666:SF285">
    <property type="entry name" value="M23 FAMILY METALLOPEPTIDASE"/>
    <property type="match status" value="1"/>
</dbReference>
<name>A0A2A3YF37_9MICO</name>
<protein>
    <submittedName>
        <fullName evidence="2">Peptidase</fullName>
    </submittedName>
</protein>
<dbReference type="Proteomes" id="UP000218598">
    <property type="component" value="Unassembled WGS sequence"/>
</dbReference>
<accession>A0A2A3YF37</accession>
<dbReference type="SUPFAM" id="SSF51261">
    <property type="entry name" value="Duplicated hybrid motif"/>
    <property type="match status" value="1"/>
</dbReference>
<gene>
    <name evidence="2" type="ORF">CIK66_14965</name>
</gene>
<keyword evidence="3" id="KW-1185">Reference proteome</keyword>
<evidence type="ECO:0000313" key="2">
    <source>
        <dbReference type="EMBL" id="PCC38382.1"/>
    </source>
</evidence>
<dbReference type="InterPro" id="IPR050570">
    <property type="entry name" value="Cell_wall_metabolism_enzyme"/>
</dbReference>
<sequence length="198" mass="20991">MRGLMVARNSPASRVPSHGTELFATAQALDLVPVDDRGRTAPVGLRALLVPQRPEEFPGFGREVLSPAPGIVHAVHDGEADHPAHRGLPSLRYALTQSRRAAAGWASLAGNHVLIRLGPPQDRVFLALCHLRRGSIEVVPGETVETGRLLARCGNSGNSTEPHLHLQLMDHADPVTATPVAFDLPGGLPRDGGLLGEP</sequence>
<dbReference type="InterPro" id="IPR011055">
    <property type="entry name" value="Dup_hybrid_motif"/>
</dbReference>
<proteinExistence type="predicted"/>
<dbReference type="PANTHER" id="PTHR21666">
    <property type="entry name" value="PEPTIDASE-RELATED"/>
    <property type="match status" value="1"/>
</dbReference>
<reference evidence="2 3" key="1">
    <citation type="journal article" date="2017" name="Elife">
        <title>Extensive horizontal gene transfer in cheese-associated bacteria.</title>
        <authorList>
            <person name="Bonham K.S."/>
            <person name="Wolfe B.E."/>
            <person name="Dutton R.J."/>
        </authorList>
    </citation>
    <scope>NUCLEOTIDE SEQUENCE [LARGE SCALE GENOMIC DNA]</scope>
    <source>
        <strain evidence="2 3">341_9</strain>
    </source>
</reference>
<dbReference type="CDD" id="cd12797">
    <property type="entry name" value="M23_peptidase"/>
    <property type="match status" value="1"/>
</dbReference>
<evidence type="ECO:0000259" key="1">
    <source>
        <dbReference type="Pfam" id="PF01551"/>
    </source>
</evidence>
<dbReference type="Gene3D" id="2.70.70.10">
    <property type="entry name" value="Glucose Permease (Domain IIA)"/>
    <property type="match status" value="1"/>
</dbReference>
<dbReference type="Pfam" id="PF01551">
    <property type="entry name" value="Peptidase_M23"/>
    <property type="match status" value="1"/>
</dbReference>
<dbReference type="AlphaFoldDB" id="A0A2A3YF37"/>
<evidence type="ECO:0000313" key="3">
    <source>
        <dbReference type="Proteomes" id="UP000218598"/>
    </source>
</evidence>